<dbReference type="PRINTS" id="PR00069">
    <property type="entry name" value="ALDKETRDTASE"/>
</dbReference>
<evidence type="ECO:0000256" key="6">
    <source>
        <dbReference type="PIRSR" id="PIRSR000097-3"/>
    </source>
</evidence>
<feature type="domain" description="NADP-dependent oxidoreductase" evidence="7">
    <location>
        <begin position="14"/>
        <end position="256"/>
    </location>
</feature>
<proteinExistence type="inferred from homology"/>
<dbReference type="InterPro" id="IPR020471">
    <property type="entry name" value="AKR"/>
</dbReference>
<reference evidence="9" key="1">
    <citation type="submission" date="2018-07" db="EMBL/GenBank/DDBJ databases">
        <authorList>
            <person name="Safronova V.I."/>
            <person name="Chirak E.R."/>
            <person name="Sazanova A.L."/>
        </authorList>
    </citation>
    <scope>NUCLEOTIDE SEQUENCE [LARGE SCALE GENOMIC DNA]</scope>
    <source>
        <strain evidence="9">RCAM04685</strain>
    </source>
</reference>
<evidence type="ECO:0000256" key="5">
    <source>
        <dbReference type="PIRSR" id="PIRSR000097-2"/>
    </source>
</evidence>
<feature type="binding site" evidence="5">
    <location>
        <position position="105"/>
    </location>
    <ligand>
        <name>substrate</name>
    </ligand>
</feature>
<dbReference type="Gene3D" id="3.20.20.100">
    <property type="entry name" value="NADP-dependent oxidoreductase domain"/>
    <property type="match status" value="1"/>
</dbReference>
<accession>A0A370LDC6</accession>
<evidence type="ECO:0000256" key="2">
    <source>
        <dbReference type="ARBA" id="ARBA00022857"/>
    </source>
</evidence>
<keyword evidence="2" id="KW-0521">NADP</keyword>
<dbReference type="InterPro" id="IPR018170">
    <property type="entry name" value="Aldo/ket_reductase_CS"/>
</dbReference>
<dbReference type="Pfam" id="PF00248">
    <property type="entry name" value="Aldo_ket_red"/>
    <property type="match status" value="1"/>
</dbReference>
<sequence>MIHTEINGVSLPVLGFGTYHLRGPEGVRAIRHALDIGYRYVDTAARYENEEEVGQAIAESGLDRDRLFLATKLRYTDLEPASIEQKVQEGLKRLRVDHVDLLMPHWPSPEIPVAPIMEAFAKVRDKGYARHIGVSNFPTRHMREAIAAFDGPLFANQVEYHPFLRQSAVLEQLRAHGILLTAAVPLARGAIDAEPVLHELAAAHGKTTAQITLRWLIQQPGVTAIPKSGQAERIRQNFEIFDFALSDDEMARIDALQGDRRLVDTHWAPEWDAVS</sequence>
<dbReference type="PIRSF" id="PIRSF000097">
    <property type="entry name" value="AKR"/>
    <property type="match status" value="1"/>
</dbReference>
<dbReference type="EMBL" id="QQTP01000001">
    <property type="protein sequence ID" value="RDJ29829.1"/>
    <property type="molecule type" value="Genomic_DNA"/>
</dbReference>
<dbReference type="Proteomes" id="UP000255207">
    <property type="component" value="Unassembled WGS sequence"/>
</dbReference>
<evidence type="ECO:0000256" key="4">
    <source>
        <dbReference type="PIRSR" id="PIRSR000097-1"/>
    </source>
</evidence>
<dbReference type="PANTHER" id="PTHR43827:SF3">
    <property type="entry name" value="NADP-DEPENDENT OXIDOREDUCTASE DOMAIN-CONTAINING PROTEIN"/>
    <property type="match status" value="1"/>
</dbReference>
<dbReference type="PANTHER" id="PTHR43827">
    <property type="entry name" value="2,5-DIKETO-D-GLUCONIC ACID REDUCTASE"/>
    <property type="match status" value="1"/>
</dbReference>
<feature type="site" description="Lowers pKa of active site Tyr" evidence="6">
    <location>
        <position position="72"/>
    </location>
</feature>
<comment type="caution">
    <text evidence="8">The sequence shown here is derived from an EMBL/GenBank/DDBJ whole genome shotgun (WGS) entry which is preliminary data.</text>
</comment>
<organism evidence="8 9">
    <name type="scientific">Bosea caraganae</name>
    <dbReference type="NCBI Taxonomy" id="2763117"/>
    <lineage>
        <taxon>Bacteria</taxon>
        <taxon>Pseudomonadati</taxon>
        <taxon>Pseudomonadota</taxon>
        <taxon>Alphaproteobacteria</taxon>
        <taxon>Hyphomicrobiales</taxon>
        <taxon>Boseaceae</taxon>
        <taxon>Bosea</taxon>
    </lineage>
</organism>
<comment type="similarity">
    <text evidence="1">Belongs to the aldo/keto reductase family.</text>
</comment>
<evidence type="ECO:0000313" key="8">
    <source>
        <dbReference type="EMBL" id="RDJ29829.1"/>
    </source>
</evidence>
<dbReference type="GO" id="GO:0051596">
    <property type="term" value="P:methylglyoxal catabolic process"/>
    <property type="evidence" value="ECO:0007669"/>
    <property type="project" value="TreeGrafter"/>
</dbReference>
<dbReference type="InterPro" id="IPR036812">
    <property type="entry name" value="NAD(P)_OxRdtase_dom_sf"/>
</dbReference>
<dbReference type="GO" id="GO:1990002">
    <property type="term" value="F:methylglyoxal reductase (NADPH) (acetol producing) activity"/>
    <property type="evidence" value="ECO:0007669"/>
    <property type="project" value="TreeGrafter"/>
</dbReference>
<dbReference type="AlphaFoldDB" id="A0A370LDC6"/>
<name>A0A370LDC6_9HYPH</name>
<dbReference type="PROSITE" id="PS00062">
    <property type="entry name" value="ALDOKETO_REDUCTASE_2"/>
    <property type="match status" value="1"/>
</dbReference>
<evidence type="ECO:0000256" key="1">
    <source>
        <dbReference type="ARBA" id="ARBA00007905"/>
    </source>
</evidence>
<dbReference type="OrthoDB" id="9804790at2"/>
<dbReference type="RefSeq" id="WP_114827941.1">
    <property type="nucleotide sequence ID" value="NZ_QQTO01000019.1"/>
</dbReference>
<keyword evidence="3" id="KW-0560">Oxidoreductase</keyword>
<dbReference type="SUPFAM" id="SSF51430">
    <property type="entry name" value="NAD(P)-linked oxidoreductase"/>
    <property type="match status" value="1"/>
</dbReference>
<keyword evidence="9" id="KW-1185">Reference proteome</keyword>
<feature type="active site" description="Proton donor" evidence="4">
    <location>
        <position position="47"/>
    </location>
</feature>
<dbReference type="InterPro" id="IPR023210">
    <property type="entry name" value="NADP_OxRdtase_dom"/>
</dbReference>
<evidence type="ECO:0000313" key="9">
    <source>
        <dbReference type="Proteomes" id="UP000255207"/>
    </source>
</evidence>
<gene>
    <name evidence="8" type="ORF">DWE98_04690</name>
</gene>
<evidence type="ECO:0000256" key="3">
    <source>
        <dbReference type="ARBA" id="ARBA00023002"/>
    </source>
</evidence>
<protein>
    <submittedName>
        <fullName evidence="8">Aldo/keto reductase</fullName>
    </submittedName>
</protein>
<evidence type="ECO:0000259" key="7">
    <source>
        <dbReference type="Pfam" id="PF00248"/>
    </source>
</evidence>